<dbReference type="EMBL" id="JAAWWL010000001">
    <property type="protein sequence ID" value="NKI30734.1"/>
    <property type="molecule type" value="Genomic_DNA"/>
</dbReference>
<accession>A0ABX1GM85</accession>
<organism evidence="1 2">
    <name type="scientific">Croceivirga thetidis</name>
    <dbReference type="NCBI Taxonomy" id="2721623"/>
    <lineage>
        <taxon>Bacteria</taxon>
        <taxon>Pseudomonadati</taxon>
        <taxon>Bacteroidota</taxon>
        <taxon>Flavobacteriia</taxon>
        <taxon>Flavobacteriales</taxon>
        <taxon>Flavobacteriaceae</taxon>
        <taxon>Croceivirga</taxon>
    </lineage>
</organism>
<sequence>MSNQERTDRLVEEKMEEIDMNSVEQYPLFADCDETATKMEQERCFQNQLLNQLNQTFKDLSIQSEIDLSDTLWLDLKIDENGYTSVAHIFQNTKIETSIRGLKEKITRRLNDSIKIEPALKRGIPVGIKVRLPIVIETTN</sequence>
<reference evidence="1 2" key="1">
    <citation type="submission" date="2020-04" db="EMBL/GenBank/DDBJ databases">
        <authorList>
            <person name="Yoon J."/>
        </authorList>
    </citation>
    <scope>NUCLEOTIDE SEQUENCE [LARGE SCALE GENOMIC DNA]</scope>
    <source>
        <strain evidence="1 2">DJ-13</strain>
    </source>
</reference>
<comment type="caution">
    <text evidence="1">The sequence shown here is derived from an EMBL/GenBank/DDBJ whole genome shotgun (WGS) entry which is preliminary data.</text>
</comment>
<proteinExistence type="predicted"/>
<protein>
    <recommendedName>
        <fullName evidence="3">HTH La-type RNA-binding domain-containing protein</fullName>
    </recommendedName>
</protein>
<keyword evidence="2" id="KW-1185">Reference proteome</keyword>
<gene>
    <name evidence="1" type="ORF">HCU67_02175</name>
</gene>
<evidence type="ECO:0008006" key="3">
    <source>
        <dbReference type="Google" id="ProtNLM"/>
    </source>
</evidence>
<dbReference type="Proteomes" id="UP000718451">
    <property type="component" value="Unassembled WGS sequence"/>
</dbReference>
<evidence type="ECO:0000313" key="2">
    <source>
        <dbReference type="Proteomes" id="UP000718451"/>
    </source>
</evidence>
<name>A0ABX1GM85_9FLAO</name>
<dbReference type="RefSeq" id="WP_168550970.1">
    <property type="nucleotide sequence ID" value="NZ_JAAWWL010000001.1"/>
</dbReference>
<evidence type="ECO:0000313" key="1">
    <source>
        <dbReference type="EMBL" id="NKI30734.1"/>
    </source>
</evidence>